<evidence type="ECO:0000313" key="3">
    <source>
        <dbReference type="EMBL" id="AQQ71454.1"/>
    </source>
</evidence>
<dbReference type="InterPro" id="IPR027417">
    <property type="entry name" value="P-loop_NTPase"/>
</dbReference>
<protein>
    <submittedName>
        <fullName evidence="3">Twitching mobility protein</fullName>
    </submittedName>
</protein>
<dbReference type="PANTHER" id="PTHR30486">
    <property type="entry name" value="TWITCHING MOTILITY PROTEIN PILT"/>
    <property type="match status" value="1"/>
</dbReference>
<accession>A0A1Q2MFM7</accession>
<keyword evidence="4" id="KW-1185">Reference proteome</keyword>
<dbReference type="Pfam" id="PF00437">
    <property type="entry name" value="T2SSE"/>
    <property type="match status" value="1"/>
</dbReference>
<organism evidence="3 4">
    <name type="scientific">Limihaloglobus sulfuriphilus</name>
    <dbReference type="NCBI Taxonomy" id="1851148"/>
    <lineage>
        <taxon>Bacteria</taxon>
        <taxon>Pseudomonadati</taxon>
        <taxon>Planctomycetota</taxon>
        <taxon>Phycisphaerae</taxon>
        <taxon>Sedimentisphaerales</taxon>
        <taxon>Sedimentisphaeraceae</taxon>
        <taxon>Limihaloglobus</taxon>
    </lineage>
</organism>
<evidence type="ECO:0000259" key="2">
    <source>
        <dbReference type="SMART" id="SM00382"/>
    </source>
</evidence>
<gene>
    <name evidence="3" type="primary">pilT_2</name>
    <name evidence="3" type="ORF">SMSP2_01828</name>
</gene>
<dbReference type="KEGG" id="pbas:SMSP2_01828"/>
<evidence type="ECO:0000313" key="4">
    <source>
        <dbReference type="Proteomes" id="UP000188181"/>
    </source>
</evidence>
<dbReference type="Proteomes" id="UP000188181">
    <property type="component" value="Chromosome"/>
</dbReference>
<comment type="similarity">
    <text evidence="1">Belongs to the GSP E family.</text>
</comment>
<dbReference type="Gene3D" id="3.40.50.300">
    <property type="entry name" value="P-loop containing nucleotide triphosphate hydrolases"/>
    <property type="match status" value="1"/>
</dbReference>
<dbReference type="SUPFAM" id="SSF52540">
    <property type="entry name" value="P-loop containing nucleoside triphosphate hydrolases"/>
    <property type="match status" value="1"/>
</dbReference>
<dbReference type="CDD" id="cd01131">
    <property type="entry name" value="PilT"/>
    <property type="match status" value="1"/>
</dbReference>
<dbReference type="SMART" id="SM00382">
    <property type="entry name" value="AAA"/>
    <property type="match status" value="1"/>
</dbReference>
<proteinExistence type="inferred from homology"/>
<evidence type="ECO:0000256" key="1">
    <source>
        <dbReference type="ARBA" id="ARBA00006611"/>
    </source>
</evidence>
<dbReference type="STRING" id="1851148.SMSP2_01828"/>
<sequence length="369" mass="41722">MVYKIENFIAVAEKYNASDLHLSVNDHPRIRINGKLRTLSGEGSTLTKENIESIIQSIQEGTQKERSMQLLETNGSVDYAYQISLGGKPLRYRCQVYRSMGRISIAMRRIKYNIPTFSELRLPEIYENLMKNTEQKGIIIVGGETGSGKSSTLAAMIGYLGRRPDKHIVTIEDPVEYIFRDTKGLIHQREMGLDFPKYSEALRAVLREDPNIIMIGEMRDAETVHAAIKAAETGHLVLTSLHTATAAWTFSRILNFFKEAEHDAVRLNLSYNLLAIMNQMLIPSEQESVGLIPATEVFINTPGVRQYLREKEKESQISDVIKEGHDGMHSFNMSLARLIKEGHIGVTQAEAYSHNPQELEMLVKITDNR</sequence>
<dbReference type="OrthoDB" id="9810761at2"/>
<name>A0A1Q2MFM7_9BACT</name>
<dbReference type="Gene3D" id="3.30.450.90">
    <property type="match status" value="1"/>
</dbReference>
<dbReference type="InterPro" id="IPR006321">
    <property type="entry name" value="PilT/PilU"/>
</dbReference>
<dbReference type="InterPro" id="IPR001482">
    <property type="entry name" value="T2SS/T4SS_dom"/>
</dbReference>
<dbReference type="InterPro" id="IPR003593">
    <property type="entry name" value="AAA+_ATPase"/>
</dbReference>
<reference evidence="4" key="1">
    <citation type="submission" date="2017-02" db="EMBL/GenBank/DDBJ databases">
        <title>Comparative genomics and description of representatives of a novel lineage of planctomycetes thriving in anoxic sediments.</title>
        <authorList>
            <person name="Spring S."/>
            <person name="Bunk B."/>
            <person name="Sproer C."/>
        </authorList>
    </citation>
    <scope>NUCLEOTIDE SEQUENCE [LARGE SCALE GENOMIC DNA]</scope>
    <source>
        <strain evidence="4">SM-Chi-D1</strain>
    </source>
</reference>
<dbReference type="RefSeq" id="WP_146683625.1">
    <property type="nucleotide sequence ID" value="NZ_CP019646.1"/>
</dbReference>
<dbReference type="GO" id="GO:0016887">
    <property type="term" value="F:ATP hydrolysis activity"/>
    <property type="evidence" value="ECO:0007669"/>
    <property type="project" value="InterPro"/>
</dbReference>
<dbReference type="InterPro" id="IPR050921">
    <property type="entry name" value="T4SS_GSP_E_ATPase"/>
</dbReference>
<dbReference type="NCBIfam" id="TIGR01420">
    <property type="entry name" value="pilT_fam"/>
    <property type="match status" value="1"/>
</dbReference>
<dbReference type="AlphaFoldDB" id="A0A1Q2MFM7"/>
<dbReference type="EMBL" id="CP019646">
    <property type="protein sequence ID" value="AQQ71454.1"/>
    <property type="molecule type" value="Genomic_DNA"/>
</dbReference>
<dbReference type="GO" id="GO:0005524">
    <property type="term" value="F:ATP binding"/>
    <property type="evidence" value="ECO:0007669"/>
    <property type="project" value="InterPro"/>
</dbReference>
<feature type="domain" description="AAA+ ATPase" evidence="2">
    <location>
        <begin position="135"/>
        <end position="260"/>
    </location>
</feature>